<dbReference type="Pfam" id="PF22617">
    <property type="entry name" value="HCS_D2"/>
    <property type="match status" value="1"/>
</dbReference>
<evidence type="ECO:0000256" key="4">
    <source>
        <dbReference type="ARBA" id="ARBA00023304"/>
    </source>
</evidence>
<dbReference type="InterPro" id="IPR054691">
    <property type="entry name" value="LeuA/HCS_post-cat"/>
</dbReference>
<evidence type="ECO:0000313" key="8">
    <source>
        <dbReference type="Proteomes" id="UP000182367"/>
    </source>
</evidence>
<evidence type="ECO:0000256" key="2">
    <source>
        <dbReference type="ARBA" id="ARBA00022679"/>
    </source>
</evidence>
<dbReference type="InterPro" id="IPR002034">
    <property type="entry name" value="AIPM/Hcit_synth_CS"/>
</dbReference>
<keyword evidence="4" id="KW-0100">Branched-chain amino acid biosynthesis</keyword>
<keyword evidence="1" id="KW-0028">Amino-acid biosynthesis</keyword>
<dbReference type="PROSITE" id="PS00815">
    <property type="entry name" value="AIPM_HOMOCIT_SYNTH_1"/>
    <property type="match status" value="1"/>
</dbReference>
<accession>A0A1G8LKB4</accession>
<keyword evidence="2 5" id="KW-0808">Transferase</keyword>
<dbReference type="InterPro" id="IPR000891">
    <property type="entry name" value="PYR_CT"/>
</dbReference>
<dbReference type="SUPFAM" id="SSF51569">
    <property type="entry name" value="Aldolase"/>
    <property type="match status" value="1"/>
</dbReference>
<name>A0A1G8LKB4_9FLAO</name>
<reference evidence="7 8" key="1">
    <citation type="submission" date="2016-10" db="EMBL/GenBank/DDBJ databases">
        <authorList>
            <person name="Varghese N."/>
            <person name="Submissions S."/>
        </authorList>
    </citation>
    <scope>NUCLEOTIDE SEQUENCE [LARGE SCALE GENOMIC DNA]</scope>
    <source>
        <strain evidence="7 8">Gm-149</strain>
    </source>
</reference>
<dbReference type="Gene3D" id="1.10.238.260">
    <property type="match status" value="1"/>
</dbReference>
<evidence type="ECO:0000259" key="6">
    <source>
        <dbReference type="PROSITE" id="PS50991"/>
    </source>
</evidence>
<sequence>MDTTLRDGEQTSGVSFSAAEKLTIAQLLLEELQVDRIEIASARVSEGEFEGVKGIMTWAETKGYTDKIEVLTFVDKGLSIEWMKKSGAKVQNLLTKGSLNHLTHQLKKTPEQHFSEIAESIALATENGIATNVYLEDWSNGMRNSSEYVYQYLDFISTQPVKRILLPDTLGVLIPSETFEYISEITKRYPNIHFDFHAHNDYDLSVANVMEALKAGVHGLHVTVNGMGERAGNAPLASTIAVINDFMPEIEIGVKETSLYSVSKLVETFTGYRIPANKPIVGDNVFTQTAGIHADGDNKNNLYFNDLLPERFGRKRKYALGKTSGKANIEKNLQELGLQLNQEDLKLVTQRIIELGDKKETVTKEDLPYIISDVLDSHTYQEKITVESYLLSHAKGMRPSTTLCLKIDGQIIEEHAQGDGQFDAFMNALAKIYKTKKMTLPKLIDYAVRIPPGSSSDALCETIITWVNDGKEFKTRGLDSDQTVAAIIATQKMLNVVAV</sequence>
<dbReference type="PANTHER" id="PTHR10277">
    <property type="entry name" value="HOMOCITRATE SYNTHASE-RELATED"/>
    <property type="match status" value="1"/>
</dbReference>
<evidence type="ECO:0000256" key="1">
    <source>
        <dbReference type="ARBA" id="ARBA00022605"/>
    </source>
</evidence>
<dbReference type="Gene3D" id="3.30.160.740">
    <property type="match status" value="1"/>
</dbReference>
<proteinExistence type="inferred from homology"/>
<dbReference type="SMART" id="SM00917">
    <property type="entry name" value="LeuA_dimer"/>
    <property type="match status" value="1"/>
</dbReference>
<dbReference type="InterPro" id="IPR036230">
    <property type="entry name" value="LeuA_allosteric_dom_sf"/>
</dbReference>
<dbReference type="Gene3D" id="3.30.160.340">
    <property type="match status" value="1"/>
</dbReference>
<dbReference type="Proteomes" id="UP000182367">
    <property type="component" value="Unassembled WGS sequence"/>
</dbReference>
<organism evidence="7 8">
    <name type="scientific">Flavobacterium glycines</name>
    <dbReference type="NCBI Taxonomy" id="551990"/>
    <lineage>
        <taxon>Bacteria</taxon>
        <taxon>Pseudomonadati</taxon>
        <taxon>Bacteroidota</taxon>
        <taxon>Flavobacteriia</taxon>
        <taxon>Flavobacteriales</taxon>
        <taxon>Flavobacteriaceae</taxon>
        <taxon>Flavobacterium</taxon>
    </lineage>
</organism>
<feature type="domain" description="Pyruvate carboxyltransferase" evidence="6">
    <location>
        <begin position="1"/>
        <end position="260"/>
    </location>
</feature>
<protein>
    <submittedName>
        <fullName evidence="7">D-citramalate synthase</fullName>
    </submittedName>
</protein>
<keyword evidence="8" id="KW-1185">Reference proteome</keyword>
<dbReference type="Pfam" id="PF00682">
    <property type="entry name" value="HMGL-like"/>
    <property type="match status" value="1"/>
</dbReference>
<evidence type="ECO:0000256" key="3">
    <source>
        <dbReference type="ARBA" id="ARBA00023211"/>
    </source>
</evidence>
<dbReference type="PANTHER" id="PTHR10277:SF57">
    <property type="entry name" value="(R)-CITRAMALATE SYNTHASE CIMA"/>
    <property type="match status" value="1"/>
</dbReference>
<dbReference type="EMBL" id="FNEO01000001">
    <property type="protein sequence ID" value="SDI55670.1"/>
    <property type="molecule type" value="Genomic_DNA"/>
</dbReference>
<dbReference type="InterPro" id="IPR013785">
    <property type="entry name" value="Aldolase_TIM"/>
</dbReference>
<dbReference type="Gene3D" id="3.20.20.70">
    <property type="entry name" value="Aldolase class I"/>
    <property type="match status" value="1"/>
</dbReference>
<dbReference type="InterPro" id="IPR013709">
    <property type="entry name" value="2-isopropylmalate_synth_dimer"/>
</dbReference>
<evidence type="ECO:0000256" key="5">
    <source>
        <dbReference type="RuleBase" id="RU003523"/>
    </source>
</evidence>
<keyword evidence="3" id="KW-0464">Manganese</keyword>
<dbReference type="SUPFAM" id="SSF110921">
    <property type="entry name" value="2-isopropylmalate synthase LeuA, allosteric (dimerisation) domain"/>
    <property type="match status" value="1"/>
</dbReference>
<dbReference type="PROSITE" id="PS50991">
    <property type="entry name" value="PYR_CT"/>
    <property type="match status" value="1"/>
</dbReference>
<dbReference type="Pfam" id="PF08502">
    <property type="entry name" value="LeuA_dimer"/>
    <property type="match status" value="1"/>
</dbReference>
<gene>
    <name evidence="7" type="ORF">SAMN05192550_0196</name>
</gene>
<dbReference type="InterPro" id="IPR050073">
    <property type="entry name" value="2-IPM_HCS-like"/>
</dbReference>
<comment type="caution">
    <text evidence="7">The sequence shown here is derived from an EMBL/GenBank/DDBJ whole genome shotgun (WGS) entry which is preliminary data.</text>
</comment>
<comment type="similarity">
    <text evidence="5">Belongs to the alpha-IPM synthase/homocitrate synthase family.</text>
</comment>
<evidence type="ECO:0000313" key="7">
    <source>
        <dbReference type="EMBL" id="SDI55670.1"/>
    </source>
</evidence>